<dbReference type="InParanoid" id="K3X0H0"/>
<feature type="compositionally biased region" description="Basic and acidic residues" evidence="2">
    <location>
        <begin position="1"/>
        <end position="16"/>
    </location>
</feature>
<feature type="region of interest" description="Disordered" evidence="2">
    <location>
        <begin position="137"/>
        <end position="212"/>
    </location>
</feature>
<organism evidence="3 4">
    <name type="scientific">Globisporangium ultimum (strain ATCC 200006 / CBS 805.95 / DAOM BR144)</name>
    <name type="common">Pythium ultimum</name>
    <dbReference type="NCBI Taxonomy" id="431595"/>
    <lineage>
        <taxon>Eukaryota</taxon>
        <taxon>Sar</taxon>
        <taxon>Stramenopiles</taxon>
        <taxon>Oomycota</taxon>
        <taxon>Peronosporomycetes</taxon>
        <taxon>Pythiales</taxon>
        <taxon>Pythiaceae</taxon>
        <taxon>Globisporangium</taxon>
    </lineage>
</organism>
<accession>K3X0H0</accession>
<proteinExistence type="predicted"/>
<keyword evidence="4" id="KW-1185">Reference proteome</keyword>
<evidence type="ECO:0000313" key="3">
    <source>
        <dbReference type="EnsemblProtists" id="PYU1_T010719"/>
    </source>
</evidence>
<feature type="region of interest" description="Disordered" evidence="2">
    <location>
        <begin position="1"/>
        <end position="27"/>
    </location>
</feature>
<evidence type="ECO:0000256" key="1">
    <source>
        <dbReference type="SAM" id="Coils"/>
    </source>
</evidence>
<dbReference type="Proteomes" id="UP000019132">
    <property type="component" value="Unassembled WGS sequence"/>
</dbReference>
<dbReference type="VEuPathDB" id="FungiDB:PYU1_G010696"/>
<feature type="coiled-coil region" evidence="1">
    <location>
        <begin position="234"/>
        <end position="272"/>
    </location>
</feature>
<name>K3X0H0_GLOUD</name>
<evidence type="ECO:0000313" key="4">
    <source>
        <dbReference type="Proteomes" id="UP000019132"/>
    </source>
</evidence>
<keyword evidence="1" id="KW-0175">Coiled coil</keyword>
<dbReference type="EMBL" id="GL376592">
    <property type="status" value="NOT_ANNOTATED_CDS"/>
    <property type="molecule type" value="Genomic_DNA"/>
</dbReference>
<dbReference type="OMA" id="HRRDENE"/>
<reference evidence="3" key="3">
    <citation type="submission" date="2015-02" db="UniProtKB">
        <authorList>
            <consortium name="EnsemblProtists"/>
        </authorList>
    </citation>
    <scope>IDENTIFICATION</scope>
    <source>
        <strain evidence="3">DAOM BR144</strain>
    </source>
</reference>
<reference evidence="4" key="2">
    <citation type="submission" date="2010-04" db="EMBL/GenBank/DDBJ databases">
        <authorList>
            <person name="Buell R."/>
            <person name="Hamilton J."/>
            <person name="Hostetler J."/>
        </authorList>
    </citation>
    <scope>NUCLEOTIDE SEQUENCE [LARGE SCALE GENOMIC DNA]</scope>
    <source>
        <strain evidence="4">DAOM:BR144</strain>
    </source>
</reference>
<dbReference type="HOGENOM" id="CLU_938372_0_0_1"/>
<evidence type="ECO:0000256" key="2">
    <source>
        <dbReference type="SAM" id="MobiDB-lite"/>
    </source>
</evidence>
<dbReference type="EnsemblProtists" id="PYU1_T010719">
    <property type="protein sequence ID" value="PYU1_T010719"/>
    <property type="gene ID" value="PYU1_G010696"/>
</dbReference>
<dbReference type="AlphaFoldDB" id="K3X0H0"/>
<sequence length="297" mass="33816">MSELPRAHLDEPEQRADAIQPRSATSAPAPALLPPKFYFTPGADVVVLREALVLELFAAPRGQKHKLIDEFGERVCAALNASIIARSAYERFLLLVRTFEKNDKVHKKNSGTYSQYLETQKLLNEVCDRIEACEAQKPKKPAANAKSQGGRQADKNGASRTLLSGREALKRRKVDGNGAPSRVSSTEAQFCDAGRRARSSRRQPNGGDTLSRHFDNKIARLRVRSAGKDLDMRKRNWEAELALRKQENEIHRREIRRRREEVKIALLKAEIERKMLDRTQEWEAAVAHRRDENESYR</sequence>
<reference evidence="4" key="1">
    <citation type="journal article" date="2010" name="Genome Biol.">
        <title>Genome sequence of the necrotrophic plant pathogen Pythium ultimum reveals original pathogenicity mechanisms and effector repertoire.</title>
        <authorList>
            <person name="Levesque C.A."/>
            <person name="Brouwer H."/>
            <person name="Cano L."/>
            <person name="Hamilton J.P."/>
            <person name="Holt C."/>
            <person name="Huitema E."/>
            <person name="Raffaele S."/>
            <person name="Robideau G.P."/>
            <person name="Thines M."/>
            <person name="Win J."/>
            <person name="Zerillo M.M."/>
            <person name="Beakes G.W."/>
            <person name="Boore J.L."/>
            <person name="Busam D."/>
            <person name="Dumas B."/>
            <person name="Ferriera S."/>
            <person name="Fuerstenberg S.I."/>
            <person name="Gachon C.M."/>
            <person name="Gaulin E."/>
            <person name="Govers F."/>
            <person name="Grenville-Briggs L."/>
            <person name="Horner N."/>
            <person name="Hostetler J."/>
            <person name="Jiang R.H."/>
            <person name="Johnson J."/>
            <person name="Krajaejun T."/>
            <person name="Lin H."/>
            <person name="Meijer H.J."/>
            <person name="Moore B."/>
            <person name="Morris P."/>
            <person name="Phuntmart V."/>
            <person name="Puiu D."/>
            <person name="Shetty J."/>
            <person name="Stajich J.E."/>
            <person name="Tripathy S."/>
            <person name="Wawra S."/>
            <person name="van West P."/>
            <person name="Whitty B.R."/>
            <person name="Coutinho P.M."/>
            <person name="Henrissat B."/>
            <person name="Martin F."/>
            <person name="Thomas P.D."/>
            <person name="Tyler B.M."/>
            <person name="De Vries R.P."/>
            <person name="Kamoun S."/>
            <person name="Yandell M."/>
            <person name="Tisserat N."/>
            <person name="Buell C.R."/>
        </authorList>
    </citation>
    <scope>NUCLEOTIDE SEQUENCE</scope>
    <source>
        <strain evidence="4">DAOM:BR144</strain>
    </source>
</reference>
<protein>
    <submittedName>
        <fullName evidence="3">Uncharacterized protein</fullName>
    </submittedName>
</protein>